<dbReference type="GO" id="GO:0008270">
    <property type="term" value="F:zinc ion binding"/>
    <property type="evidence" value="ECO:0007669"/>
    <property type="project" value="UniProtKB-KW"/>
</dbReference>
<feature type="compositionally biased region" description="Polar residues" evidence="5">
    <location>
        <begin position="368"/>
        <end position="380"/>
    </location>
</feature>
<dbReference type="InterPro" id="IPR037278">
    <property type="entry name" value="ARFGAP/RecO"/>
</dbReference>
<dbReference type="Proteomes" id="UP000092600">
    <property type="component" value="Unassembled WGS sequence"/>
</dbReference>
<evidence type="ECO:0000313" key="7">
    <source>
        <dbReference type="EMBL" id="OAY63373.1"/>
    </source>
</evidence>
<feature type="compositionally biased region" description="Polar residues" evidence="5">
    <location>
        <begin position="468"/>
        <end position="484"/>
    </location>
</feature>
<feature type="compositionally biased region" description="Polar residues" evidence="5">
    <location>
        <begin position="651"/>
        <end position="675"/>
    </location>
</feature>
<feature type="compositionally biased region" description="Polar residues" evidence="5">
    <location>
        <begin position="430"/>
        <end position="447"/>
    </location>
</feature>
<dbReference type="AlphaFoldDB" id="A0A199UF53"/>
<feature type="domain" description="Arf-GAP" evidence="6">
    <location>
        <begin position="12"/>
        <end position="130"/>
    </location>
</feature>
<feature type="compositionally biased region" description="Polar residues" evidence="5">
    <location>
        <begin position="388"/>
        <end position="406"/>
    </location>
</feature>
<keyword evidence="2 4" id="KW-0863">Zinc-finger</keyword>
<dbReference type="PRINTS" id="PR00405">
    <property type="entry name" value="REVINTRACTNG"/>
</dbReference>
<evidence type="ECO:0000313" key="8">
    <source>
        <dbReference type="Proteomes" id="UP000092600"/>
    </source>
</evidence>
<feature type="region of interest" description="Disordered" evidence="5">
    <location>
        <begin position="124"/>
        <end position="413"/>
    </location>
</feature>
<protein>
    <submittedName>
        <fullName evidence="7">Putative ADP-ribosylation factor GTPase-activating protein AGD14</fullName>
    </submittedName>
</protein>
<feature type="compositionally biased region" description="Polar residues" evidence="5">
    <location>
        <begin position="284"/>
        <end position="301"/>
    </location>
</feature>
<feature type="region of interest" description="Disordered" evidence="5">
    <location>
        <begin position="429"/>
        <end position="487"/>
    </location>
</feature>
<accession>A0A199UF53</accession>
<evidence type="ECO:0000256" key="4">
    <source>
        <dbReference type="PROSITE-ProRule" id="PRU00288"/>
    </source>
</evidence>
<dbReference type="PANTHER" id="PTHR46085">
    <property type="entry name" value="ARFGAP/RECO-RELATED"/>
    <property type="match status" value="1"/>
</dbReference>
<feature type="region of interest" description="Disordered" evidence="5">
    <location>
        <begin position="645"/>
        <end position="675"/>
    </location>
</feature>
<evidence type="ECO:0000256" key="3">
    <source>
        <dbReference type="ARBA" id="ARBA00022833"/>
    </source>
</evidence>
<dbReference type="CDD" id="cd08838">
    <property type="entry name" value="ArfGap_AGFG"/>
    <property type="match status" value="1"/>
</dbReference>
<keyword evidence="1" id="KW-0479">Metal-binding</keyword>
<evidence type="ECO:0000256" key="1">
    <source>
        <dbReference type="ARBA" id="ARBA00022723"/>
    </source>
</evidence>
<dbReference type="FunFam" id="1.10.220.150:FF:000005">
    <property type="entry name" value="Arf-GAP domain and FG repeat-containing protein 1"/>
    <property type="match status" value="1"/>
</dbReference>
<dbReference type="GO" id="GO:0005096">
    <property type="term" value="F:GTPase activator activity"/>
    <property type="evidence" value="ECO:0007669"/>
    <property type="project" value="InterPro"/>
</dbReference>
<feature type="compositionally biased region" description="Basic and acidic residues" evidence="5">
    <location>
        <begin position="181"/>
        <end position="201"/>
    </location>
</feature>
<feature type="compositionally biased region" description="Pro residues" evidence="5">
    <location>
        <begin position="309"/>
        <end position="319"/>
    </location>
</feature>
<sequence>MANRMKEDEKNEKIIRGLLKLPANKRCINCNNLGPQYVCANFWTFICTNCSGVHREFTHRVKSVSMAKFTSQEVSALQEGGNERAREIYFKEWDLQRNSYPDSNNMDKLRSFIKHVYVDRRYTGERNVDRPPRSKSERENYDENRRLESYRGGSRSPPYNDRYDRGFRFAYGERSPGYDQSDYRRSPRHFEVVDDRRRDDSSGSGVQNRRFEDRKYPEALKPEGGSPNYQKDVDGSSPPVIRPVRDILGDDAPPLLVGEPHKSNGTKAGDNTPQTQRTSSPSSIESAEGNSTQPKVENSVSLIDFSVDPDPPVAAPPPQQQQQAPQQTNSPSTNGGEWAAFDAFGQQKAPQVASSSNPLESALAQLSLPGSTSTVNTSTMPAPVDTAPKTNDGGQLPVTRQSQSSLFPGAVNQPSELFFDAPAAGVPNEQLRSSSVEPSIQGPSLTTAPVPADTVDANASHIAKRPPQETSVISTQPASMGSKSTGRKELPQDFFTSLYPSSAASLPGWQRGPLLGMGYAMQYPTAVAMPTLPQPSKSVNPFDLASEPATIQAPMFPSMTSLQGALPNLPGQQPLVRTSIFEGGSPRWVPPQPLTHQMSYPSAMPPGHYMMHQFPNNTPQQAPNSVMPVLQQGPLGPSNEVNAFGTPGMDQHSTAGYSQPSTPNSFSSVGGNPFG</sequence>
<dbReference type="Gene3D" id="1.10.220.150">
    <property type="entry name" value="Arf GTPase activating protein"/>
    <property type="match status" value="1"/>
</dbReference>
<reference evidence="7 8" key="1">
    <citation type="journal article" date="2016" name="DNA Res.">
        <title>The draft genome of MD-2 pineapple using hybrid error correction of long reads.</title>
        <authorList>
            <person name="Redwan R.M."/>
            <person name="Saidin A."/>
            <person name="Kumar S.V."/>
        </authorList>
    </citation>
    <scope>NUCLEOTIDE SEQUENCE [LARGE SCALE GENOMIC DNA]</scope>
    <source>
        <strain evidence="8">cv. MD2</strain>
        <tissue evidence="7">Leaf</tissue>
    </source>
</reference>
<dbReference type="SUPFAM" id="SSF57863">
    <property type="entry name" value="ArfGap/RecO-like zinc finger"/>
    <property type="match status" value="1"/>
</dbReference>
<dbReference type="PROSITE" id="PS50115">
    <property type="entry name" value="ARFGAP"/>
    <property type="match status" value="1"/>
</dbReference>
<feature type="compositionally biased region" description="Low complexity" evidence="5">
    <location>
        <begin position="272"/>
        <end position="283"/>
    </location>
</feature>
<organism evidence="7 8">
    <name type="scientific">Ananas comosus</name>
    <name type="common">Pineapple</name>
    <name type="synonym">Ananas ananas</name>
    <dbReference type="NCBI Taxonomy" id="4615"/>
    <lineage>
        <taxon>Eukaryota</taxon>
        <taxon>Viridiplantae</taxon>
        <taxon>Streptophyta</taxon>
        <taxon>Embryophyta</taxon>
        <taxon>Tracheophyta</taxon>
        <taxon>Spermatophyta</taxon>
        <taxon>Magnoliopsida</taxon>
        <taxon>Liliopsida</taxon>
        <taxon>Poales</taxon>
        <taxon>Bromeliaceae</taxon>
        <taxon>Bromelioideae</taxon>
        <taxon>Ananas</taxon>
    </lineage>
</organism>
<name>A0A199UF53_ANACO</name>
<dbReference type="SMART" id="SM00105">
    <property type="entry name" value="ArfGap"/>
    <property type="match status" value="1"/>
</dbReference>
<dbReference type="EMBL" id="LSRQ01008348">
    <property type="protein sequence ID" value="OAY63373.1"/>
    <property type="molecule type" value="Genomic_DNA"/>
</dbReference>
<feature type="compositionally biased region" description="Basic and acidic residues" evidence="5">
    <location>
        <begin position="124"/>
        <end position="149"/>
    </location>
</feature>
<dbReference type="InterPro" id="IPR044820">
    <property type="entry name" value="AGD14-like"/>
</dbReference>
<comment type="caution">
    <text evidence="7">The sequence shown here is derived from an EMBL/GenBank/DDBJ whole genome shotgun (WGS) entry which is preliminary data.</text>
</comment>
<evidence type="ECO:0000259" key="6">
    <source>
        <dbReference type="PROSITE" id="PS50115"/>
    </source>
</evidence>
<feature type="compositionally biased region" description="Polar residues" evidence="5">
    <location>
        <begin position="348"/>
        <end position="359"/>
    </location>
</feature>
<feature type="compositionally biased region" description="Basic and acidic residues" evidence="5">
    <location>
        <begin position="209"/>
        <end position="221"/>
    </location>
</feature>
<dbReference type="Pfam" id="PF01412">
    <property type="entry name" value="ArfGap"/>
    <property type="match status" value="1"/>
</dbReference>
<dbReference type="InterPro" id="IPR001164">
    <property type="entry name" value="ArfGAP_dom"/>
</dbReference>
<dbReference type="PANTHER" id="PTHR46085:SF3">
    <property type="entry name" value="ARF GTPASE ACTIVATING PROTEIN"/>
    <property type="match status" value="1"/>
</dbReference>
<evidence type="ECO:0000256" key="5">
    <source>
        <dbReference type="SAM" id="MobiDB-lite"/>
    </source>
</evidence>
<evidence type="ECO:0000256" key="2">
    <source>
        <dbReference type="ARBA" id="ARBA00022771"/>
    </source>
</evidence>
<proteinExistence type="predicted"/>
<dbReference type="STRING" id="4615.A0A199UF53"/>
<gene>
    <name evidence="7" type="ORF">ACMD2_11341</name>
</gene>
<keyword evidence="3" id="KW-0862">Zinc</keyword>
<dbReference type="InterPro" id="IPR038508">
    <property type="entry name" value="ArfGAP_dom_sf"/>
</dbReference>